<dbReference type="CDD" id="cd07997">
    <property type="entry name" value="WGR_PARP"/>
    <property type="match status" value="1"/>
</dbReference>
<comment type="catalytic activity">
    <reaction evidence="7">
        <text>NAD(+) + (ADP-D-ribosyl)n-acceptor = nicotinamide + (ADP-D-ribosyl)n+1-acceptor + H(+).</text>
        <dbReference type="EC" id="2.4.2.30"/>
    </reaction>
</comment>
<evidence type="ECO:0000256" key="4">
    <source>
        <dbReference type="ARBA" id="ARBA00022695"/>
    </source>
</evidence>
<sequence length="619" mass="69647">MPSTKRVNAMKINPDPNPDNISPGLSTLRRSTRMRTLSTKAKAIAAFSRDVDTPSRTTSVTQSKKRARTEDELDTPDYRKKAKLDDTPPEGKRKKQVTTIEHSTVPVDPCSSLTDTHRVYTNEEGIWDAMLGRTDVGKNANRFYVIQLLHPIEDDSSCILYHRWGRVGENGQTQKKGPFPSSEAISAFRKHFKTKTGSDWTNRHVRVHKRRKYTFLARDFGRNKKEASISNDDKGRSLELKKEPKSQLPIAIQNLCTLIFSTRLMNAHLNAMQYDAKKLPLGKLSQSTIKNGFAELSILSEVLDKPMGETAASHGGFEAAVEILTGRYYSLIPHIFPRDIHPTIINNRELLKRELDLVDALGDIEVTSKLISSSIPTDESGAPINVLDAHFRSLQLSSMFPIESSSKEFHGLHQYVIDTSGPNTESTIKILHAYRVERQHETEAWLMAGFDKIPDGDRLLLWHGSRTSNFAGILQQGLRIAPPEAPVTDYMFGKGIYFADVMYKSTKFCHASLSDNTALLLLCEVAAKPFFEQIHENINAEIECRAMKALSTKGLGRTQAVRWQDAGEVLENESLVGCLMPKGPPEDDTESAFHLHHNEYIVYDTAQVRLKYLLMIQTE</sequence>
<dbReference type="SMART" id="SM00773">
    <property type="entry name" value="WGR"/>
    <property type="match status" value="1"/>
</dbReference>
<keyword evidence="2 8" id="KW-0328">Glycosyltransferase</keyword>
<protein>
    <recommendedName>
        <fullName evidence="8">Poly [ADP-ribose] polymerase</fullName>
        <shortName evidence="8">PARP</shortName>
        <ecNumber evidence="8">2.4.2.-</ecNumber>
    </recommendedName>
</protein>
<dbReference type="InterPro" id="IPR050800">
    <property type="entry name" value="ARTD/PARP"/>
</dbReference>
<dbReference type="InterPro" id="IPR036930">
    <property type="entry name" value="WGR_dom_sf"/>
</dbReference>
<keyword evidence="3 8" id="KW-0808">Transferase</keyword>
<dbReference type="Pfam" id="PF02877">
    <property type="entry name" value="PARP_reg"/>
    <property type="match status" value="1"/>
</dbReference>
<dbReference type="PROSITE" id="PS51977">
    <property type="entry name" value="WGR"/>
    <property type="match status" value="1"/>
</dbReference>
<evidence type="ECO:0000256" key="9">
    <source>
        <dbReference type="SAM" id="MobiDB-lite"/>
    </source>
</evidence>
<dbReference type="PROSITE" id="PS51060">
    <property type="entry name" value="PARP_ALPHA_HD"/>
    <property type="match status" value="1"/>
</dbReference>
<feature type="compositionally biased region" description="Basic and acidic residues" evidence="9">
    <location>
        <begin position="76"/>
        <end position="91"/>
    </location>
</feature>
<dbReference type="CDD" id="cd01437">
    <property type="entry name" value="parp_like"/>
    <property type="match status" value="1"/>
</dbReference>
<reference evidence="13 14" key="1">
    <citation type="submission" date="2022-09" db="EMBL/GenBank/DDBJ databases">
        <authorList>
            <person name="Palmer J.M."/>
        </authorList>
    </citation>
    <scope>NUCLEOTIDE SEQUENCE [LARGE SCALE GENOMIC DNA]</scope>
    <source>
        <strain evidence="13 14">DSM 7382</strain>
    </source>
</reference>
<evidence type="ECO:0000259" key="11">
    <source>
        <dbReference type="PROSITE" id="PS51060"/>
    </source>
</evidence>
<keyword evidence="4" id="KW-0548">Nucleotidyltransferase</keyword>
<evidence type="ECO:0000256" key="8">
    <source>
        <dbReference type="RuleBase" id="RU362114"/>
    </source>
</evidence>
<dbReference type="InterPro" id="IPR004102">
    <property type="entry name" value="Poly(ADP-ribose)pol_reg_dom"/>
</dbReference>
<dbReference type="PANTHER" id="PTHR10459:SF60">
    <property type="entry name" value="POLY [ADP-RIBOSE] POLYMERASE 2"/>
    <property type="match status" value="1"/>
</dbReference>
<dbReference type="Gene3D" id="1.20.142.10">
    <property type="entry name" value="Poly(ADP-ribose) polymerase, regulatory domain"/>
    <property type="match status" value="1"/>
</dbReference>
<dbReference type="InterPro" id="IPR036616">
    <property type="entry name" value="Poly(ADP-ribose)pol_reg_dom_sf"/>
</dbReference>
<dbReference type="SUPFAM" id="SSF56399">
    <property type="entry name" value="ADP-ribosylation"/>
    <property type="match status" value="1"/>
</dbReference>
<evidence type="ECO:0000256" key="6">
    <source>
        <dbReference type="ARBA" id="ARBA00023242"/>
    </source>
</evidence>
<dbReference type="GO" id="GO:0005730">
    <property type="term" value="C:nucleolus"/>
    <property type="evidence" value="ECO:0007669"/>
    <property type="project" value="TreeGrafter"/>
</dbReference>
<dbReference type="GO" id="GO:0003950">
    <property type="term" value="F:NAD+ poly-ADP-ribosyltransferase activity"/>
    <property type="evidence" value="ECO:0007669"/>
    <property type="project" value="UniProtKB-UniRule"/>
</dbReference>
<dbReference type="PANTHER" id="PTHR10459">
    <property type="entry name" value="DNA LIGASE"/>
    <property type="match status" value="1"/>
</dbReference>
<dbReference type="Pfam" id="PF00644">
    <property type="entry name" value="PARP"/>
    <property type="match status" value="1"/>
</dbReference>
<evidence type="ECO:0000313" key="14">
    <source>
        <dbReference type="Proteomes" id="UP001385951"/>
    </source>
</evidence>
<dbReference type="InterPro" id="IPR012317">
    <property type="entry name" value="Poly(ADP-ribose)pol_cat_dom"/>
</dbReference>
<feature type="region of interest" description="Disordered" evidence="9">
    <location>
        <begin position="48"/>
        <end position="98"/>
    </location>
</feature>
<dbReference type="Pfam" id="PF05406">
    <property type="entry name" value="WGR"/>
    <property type="match status" value="1"/>
</dbReference>
<dbReference type="GO" id="GO:0006302">
    <property type="term" value="P:double-strand break repair"/>
    <property type="evidence" value="ECO:0007669"/>
    <property type="project" value="TreeGrafter"/>
</dbReference>
<evidence type="ECO:0000256" key="3">
    <source>
        <dbReference type="ARBA" id="ARBA00022679"/>
    </source>
</evidence>
<dbReference type="EC" id="2.4.2.-" evidence="8"/>
<dbReference type="GO" id="GO:0070212">
    <property type="term" value="P:protein poly-ADP-ribosylation"/>
    <property type="evidence" value="ECO:0007669"/>
    <property type="project" value="TreeGrafter"/>
</dbReference>
<evidence type="ECO:0000256" key="7">
    <source>
        <dbReference type="ARBA" id="ARBA00033987"/>
    </source>
</evidence>
<organism evidence="13 14">
    <name type="scientific">Cerrena zonata</name>
    <dbReference type="NCBI Taxonomy" id="2478898"/>
    <lineage>
        <taxon>Eukaryota</taxon>
        <taxon>Fungi</taxon>
        <taxon>Dikarya</taxon>
        <taxon>Basidiomycota</taxon>
        <taxon>Agaricomycotina</taxon>
        <taxon>Agaricomycetes</taxon>
        <taxon>Polyporales</taxon>
        <taxon>Cerrenaceae</taxon>
        <taxon>Cerrena</taxon>
    </lineage>
</organism>
<dbReference type="Gene3D" id="3.90.228.10">
    <property type="match status" value="1"/>
</dbReference>
<dbReference type="EMBL" id="JASBNA010000011">
    <property type="protein sequence ID" value="KAK7688213.1"/>
    <property type="molecule type" value="Genomic_DNA"/>
</dbReference>
<dbReference type="AlphaFoldDB" id="A0AAW0G4F8"/>
<dbReference type="SUPFAM" id="SSF47587">
    <property type="entry name" value="Domain of poly(ADP-ribose) polymerase"/>
    <property type="match status" value="1"/>
</dbReference>
<feature type="domain" description="WGR" evidence="12">
    <location>
        <begin position="116"/>
        <end position="213"/>
    </location>
</feature>
<evidence type="ECO:0000256" key="2">
    <source>
        <dbReference type="ARBA" id="ARBA00022676"/>
    </source>
</evidence>
<dbReference type="Proteomes" id="UP001385951">
    <property type="component" value="Unassembled WGS sequence"/>
</dbReference>
<feature type="domain" description="PARP alpha-helical" evidence="11">
    <location>
        <begin position="245"/>
        <end position="372"/>
    </location>
</feature>
<feature type="compositionally biased region" description="Low complexity" evidence="9">
    <location>
        <begin position="12"/>
        <end position="31"/>
    </location>
</feature>
<feature type="region of interest" description="Disordered" evidence="9">
    <location>
        <begin position="1"/>
        <end position="31"/>
    </location>
</feature>
<gene>
    <name evidence="13" type="ORF">QCA50_008583</name>
</gene>
<comment type="caution">
    <text evidence="13">The sequence shown here is derived from an EMBL/GenBank/DDBJ whole genome shotgun (WGS) entry which is preliminary data.</text>
</comment>
<evidence type="ECO:0000259" key="10">
    <source>
        <dbReference type="PROSITE" id="PS51059"/>
    </source>
</evidence>
<keyword evidence="6" id="KW-0539">Nucleus</keyword>
<dbReference type="Gene3D" id="2.20.140.10">
    <property type="entry name" value="WGR domain"/>
    <property type="match status" value="1"/>
</dbReference>
<evidence type="ECO:0000259" key="12">
    <source>
        <dbReference type="PROSITE" id="PS51977"/>
    </source>
</evidence>
<keyword evidence="5 8" id="KW-0520">NAD</keyword>
<accession>A0AAW0G4F8</accession>
<dbReference type="GO" id="GO:0016779">
    <property type="term" value="F:nucleotidyltransferase activity"/>
    <property type="evidence" value="ECO:0007669"/>
    <property type="project" value="UniProtKB-KW"/>
</dbReference>
<dbReference type="InterPro" id="IPR008893">
    <property type="entry name" value="WGR_domain"/>
</dbReference>
<evidence type="ECO:0000313" key="13">
    <source>
        <dbReference type="EMBL" id="KAK7688213.1"/>
    </source>
</evidence>
<feature type="domain" description="PARP catalytic" evidence="10">
    <location>
        <begin position="385"/>
        <end position="619"/>
    </location>
</feature>
<dbReference type="SUPFAM" id="SSF142921">
    <property type="entry name" value="WGR domain-like"/>
    <property type="match status" value="1"/>
</dbReference>
<proteinExistence type="predicted"/>
<evidence type="ECO:0000256" key="1">
    <source>
        <dbReference type="ARBA" id="ARBA00004123"/>
    </source>
</evidence>
<evidence type="ECO:0000256" key="5">
    <source>
        <dbReference type="ARBA" id="ARBA00023027"/>
    </source>
</evidence>
<keyword evidence="14" id="KW-1185">Reference proteome</keyword>
<name>A0AAW0G4F8_9APHY</name>
<dbReference type="GO" id="GO:1990404">
    <property type="term" value="F:NAD+-protein mono-ADP-ribosyltransferase activity"/>
    <property type="evidence" value="ECO:0007669"/>
    <property type="project" value="TreeGrafter"/>
</dbReference>
<dbReference type="PROSITE" id="PS51059">
    <property type="entry name" value="PARP_CATALYTIC"/>
    <property type="match status" value="1"/>
</dbReference>
<comment type="subcellular location">
    <subcellularLocation>
        <location evidence="1">Nucleus</location>
    </subcellularLocation>
</comment>